<evidence type="ECO:0000313" key="3">
    <source>
        <dbReference type="Proteomes" id="UP000499080"/>
    </source>
</evidence>
<proteinExistence type="predicted"/>
<dbReference type="Proteomes" id="UP000499080">
    <property type="component" value="Unassembled WGS sequence"/>
</dbReference>
<dbReference type="EMBL" id="BGPR01000010">
    <property type="protein sequence ID" value="GBL76661.1"/>
    <property type="molecule type" value="Genomic_DNA"/>
</dbReference>
<gene>
    <name evidence="2" type="ORF">AVEN_53364_1</name>
</gene>
<feature type="region of interest" description="Disordered" evidence="1">
    <location>
        <begin position="1"/>
        <end position="23"/>
    </location>
</feature>
<reference evidence="2 3" key="1">
    <citation type="journal article" date="2019" name="Sci. Rep.">
        <title>Orb-weaving spider Araneus ventricosus genome elucidates the spidroin gene catalogue.</title>
        <authorList>
            <person name="Kono N."/>
            <person name="Nakamura H."/>
            <person name="Ohtoshi R."/>
            <person name="Moran D.A.P."/>
            <person name="Shinohara A."/>
            <person name="Yoshida Y."/>
            <person name="Fujiwara M."/>
            <person name="Mori M."/>
            <person name="Tomita M."/>
            <person name="Arakawa K."/>
        </authorList>
    </citation>
    <scope>NUCLEOTIDE SEQUENCE [LARGE SCALE GENOMIC DNA]</scope>
</reference>
<protein>
    <submittedName>
        <fullName evidence="2">Uncharacterized protein</fullName>
    </submittedName>
</protein>
<feature type="compositionally biased region" description="Basic and acidic residues" evidence="1">
    <location>
        <begin position="1"/>
        <end position="13"/>
    </location>
</feature>
<name>A0A4Y2A9W6_ARAVE</name>
<keyword evidence="3" id="KW-1185">Reference proteome</keyword>
<sequence length="177" mass="19654">MSKHENTVSKNQEHTTYMSGQIPPISPGTTAAVVVCSVPHESERCCGAKRCKDEAFQVSCSLASQVVCSLASQVFCSLAYQVFCSLASQVFCSLASQVFCSLASQVFCSLAAQVFCSLASQVFCSSYYLFQPLKMFLVGQNFYNDEDVQMAVTLWLRSQAAYTDIGLMELQFWWFLR</sequence>
<comment type="caution">
    <text evidence="2">The sequence shown here is derived from an EMBL/GenBank/DDBJ whole genome shotgun (WGS) entry which is preliminary data.</text>
</comment>
<accession>A0A4Y2A9W6</accession>
<dbReference type="AlphaFoldDB" id="A0A4Y2A9W6"/>
<evidence type="ECO:0000256" key="1">
    <source>
        <dbReference type="SAM" id="MobiDB-lite"/>
    </source>
</evidence>
<evidence type="ECO:0000313" key="2">
    <source>
        <dbReference type="EMBL" id="GBL76661.1"/>
    </source>
</evidence>
<organism evidence="2 3">
    <name type="scientific">Araneus ventricosus</name>
    <name type="common">Orbweaver spider</name>
    <name type="synonym">Epeira ventricosa</name>
    <dbReference type="NCBI Taxonomy" id="182803"/>
    <lineage>
        <taxon>Eukaryota</taxon>
        <taxon>Metazoa</taxon>
        <taxon>Ecdysozoa</taxon>
        <taxon>Arthropoda</taxon>
        <taxon>Chelicerata</taxon>
        <taxon>Arachnida</taxon>
        <taxon>Araneae</taxon>
        <taxon>Araneomorphae</taxon>
        <taxon>Entelegynae</taxon>
        <taxon>Araneoidea</taxon>
        <taxon>Araneidae</taxon>
        <taxon>Araneus</taxon>
    </lineage>
</organism>